<dbReference type="EMBL" id="CVRI01000012">
    <property type="protein sequence ID" value="CRK89414.1"/>
    <property type="molecule type" value="Genomic_DNA"/>
</dbReference>
<evidence type="ECO:0000313" key="1">
    <source>
        <dbReference type="EMBL" id="CRK89414.1"/>
    </source>
</evidence>
<organism evidence="1 2">
    <name type="scientific">Clunio marinus</name>
    <dbReference type="NCBI Taxonomy" id="568069"/>
    <lineage>
        <taxon>Eukaryota</taxon>
        <taxon>Metazoa</taxon>
        <taxon>Ecdysozoa</taxon>
        <taxon>Arthropoda</taxon>
        <taxon>Hexapoda</taxon>
        <taxon>Insecta</taxon>
        <taxon>Pterygota</taxon>
        <taxon>Neoptera</taxon>
        <taxon>Endopterygota</taxon>
        <taxon>Diptera</taxon>
        <taxon>Nematocera</taxon>
        <taxon>Chironomoidea</taxon>
        <taxon>Chironomidae</taxon>
        <taxon>Clunio</taxon>
    </lineage>
</organism>
<gene>
    <name evidence="1" type="ORF">CLUMA_CG003163</name>
</gene>
<reference evidence="1 2" key="1">
    <citation type="submission" date="2015-04" db="EMBL/GenBank/DDBJ databases">
        <authorList>
            <person name="Syromyatnikov M.Y."/>
            <person name="Popov V.N."/>
        </authorList>
    </citation>
    <scope>NUCLEOTIDE SEQUENCE [LARGE SCALE GENOMIC DNA]</scope>
</reference>
<proteinExistence type="predicted"/>
<keyword evidence="2" id="KW-1185">Reference proteome</keyword>
<sequence length="72" mass="8293">MLPKKVKNEFGKSNALNLQQLLLIAWKTLSKEMKNFLRDLSVEAEKNENLDGMRQRGRVETFILSLKQASNS</sequence>
<evidence type="ECO:0000313" key="2">
    <source>
        <dbReference type="Proteomes" id="UP000183832"/>
    </source>
</evidence>
<accession>A0A1J1HSF8</accession>
<name>A0A1J1HSF8_9DIPT</name>
<protein>
    <submittedName>
        <fullName evidence="1">CLUMA_CG003163, isoform A</fullName>
    </submittedName>
</protein>
<dbReference type="AlphaFoldDB" id="A0A1J1HSF8"/>
<dbReference type="Proteomes" id="UP000183832">
    <property type="component" value="Unassembled WGS sequence"/>
</dbReference>